<name>W6YCG3_COCC2</name>
<proteinExistence type="predicted"/>
<keyword evidence="3" id="KW-1185">Reference proteome</keyword>
<dbReference type="HOGENOM" id="CLU_787526_0_0_1"/>
<dbReference type="GeneID" id="19145676"/>
<feature type="coiled-coil region" evidence="1">
    <location>
        <begin position="276"/>
        <end position="303"/>
    </location>
</feature>
<keyword evidence="1" id="KW-0175">Coiled coil</keyword>
<dbReference type="AlphaFoldDB" id="W6YCG3"/>
<dbReference type="OrthoDB" id="3790283at2759"/>
<evidence type="ECO:0000313" key="2">
    <source>
        <dbReference type="EMBL" id="EUC35343.1"/>
    </source>
</evidence>
<protein>
    <submittedName>
        <fullName evidence="2">Uncharacterized protein</fullName>
    </submittedName>
</protein>
<organism evidence="2 3">
    <name type="scientific">Cochliobolus carbonum (strain 26-R-13)</name>
    <name type="common">Maize leaf spot fungus</name>
    <name type="synonym">Bipolaris zeicola</name>
    <dbReference type="NCBI Taxonomy" id="930089"/>
    <lineage>
        <taxon>Eukaryota</taxon>
        <taxon>Fungi</taxon>
        <taxon>Dikarya</taxon>
        <taxon>Ascomycota</taxon>
        <taxon>Pezizomycotina</taxon>
        <taxon>Dothideomycetes</taxon>
        <taxon>Pleosporomycetidae</taxon>
        <taxon>Pleosporales</taxon>
        <taxon>Pleosporineae</taxon>
        <taxon>Pleosporaceae</taxon>
        <taxon>Bipolaris</taxon>
    </lineage>
</organism>
<reference evidence="2 3" key="1">
    <citation type="journal article" date="2013" name="PLoS Genet.">
        <title>Comparative genome structure, secondary metabolite, and effector coding capacity across Cochliobolus pathogens.</title>
        <authorList>
            <person name="Condon B.J."/>
            <person name="Leng Y."/>
            <person name="Wu D."/>
            <person name="Bushley K.E."/>
            <person name="Ohm R.A."/>
            <person name="Otillar R."/>
            <person name="Martin J."/>
            <person name="Schackwitz W."/>
            <person name="Grimwood J."/>
            <person name="MohdZainudin N."/>
            <person name="Xue C."/>
            <person name="Wang R."/>
            <person name="Manning V.A."/>
            <person name="Dhillon B."/>
            <person name="Tu Z.J."/>
            <person name="Steffenson B.J."/>
            <person name="Salamov A."/>
            <person name="Sun H."/>
            <person name="Lowry S."/>
            <person name="LaButti K."/>
            <person name="Han J."/>
            <person name="Copeland A."/>
            <person name="Lindquist E."/>
            <person name="Barry K."/>
            <person name="Schmutz J."/>
            <person name="Baker S.E."/>
            <person name="Ciuffetti L.M."/>
            <person name="Grigoriev I.V."/>
            <person name="Zhong S."/>
            <person name="Turgeon B.G."/>
        </authorList>
    </citation>
    <scope>NUCLEOTIDE SEQUENCE [LARGE SCALE GENOMIC DNA]</scope>
    <source>
        <strain evidence="2 3">26-R-13</strain>
    </source>
</reference>
<dbReference type="RefSeq" id="XP_007710372.1">
    <property type="nucleotide sequence ID" value="XM_007712182.1"/>
</dbReference>
<dbReference type="Proteomes" id="UP000053841">
    <property type="component" value="Unassembled WGS sequence"/>
</dbReference>
<feature type="coiled-coil region" evidence="1">
    <location>
        <begin position="202"/>
        <end position="246"/>
    </location>
</feature>
<gene>
    <name evidence="2" type="ORF">COCCADRAFT_24747</name>
</gene>
<dbReference type="EMBL" id="KI964577">
    <property type="protein sequence ID" value="EUC35343.1"/>
    <property type="molecule type" value="Genomic_DNA"/>
</dbReference>
<accession>W6YCG3</accession>
<evidence type="ECO:0000313" key="3">
    <source>
        <dbReference type="Proteomes" id="UP000053841"/>
    </source>
</evidence>
<evidence type="ECO:0000256" key="1">
    <source>
        <dbReference type="SAM" id="Coils"/>
    </source>
</evidence>
<sequence>MVILSSEYSWMDDYGARQQAPECPLDASTHTCADGGDMLAGFGLSAVTQEASTTSTIQITDNQQPLSLDYPALVVNQCINFDSLFTDASFASPNLNLDSTDIGQDIEFLPTFPGYAPAQQIIDAESFYRNAASPPIYQYTGLAIGDEATNLLDVNTALSIQHTLDMSLREELERSILRDVPCVLDLGAGSATESRRDSRITSKGLQLNYEQTLQNAERLNKQDERIRELELSLQQLEQAHSELPEAFIDIPRQWVEVQTNIEQYLKRFTDWAEEHMQASAGDAAQVKDRVKELEAEVRALRQLGHERKVGMTRVKTDTSKERYLDRSTWYLLKAKNSADAYNQRFAEVVGAQ</sequence>
<dbReference type="KEGG" id="bze:COCCADRAFT_24747"/>